<evidence type="ECO:0000313" key="4">
    <source>
        <dbReference type="Proteomes" id="UP000499080"/>
    </source>
</evidence>
<reference evidence="3 4" key="1">
    <citation type="journal article" date="2019" name="Sci. Rep.">
        <title>Orb-weaving spider Araneus ventricosus genome elucidates the spidroin gene catalogue.</title>
        <authorList>
            <person name="Kono N."/>
            <person name="Nakamura H."/>
            <person name="Ohtoshi R."/>
            <person name="Moran D.A.P."/>
            <person name="Shinohara A."/>
            <person name="Yoshida Y."/>
            <person name="Fujiwara M."/>
            <person name="Mori M."/>
            <person name="Tomita M."/>
            <person name="Arakawa K."/>
        </authorList>
    </citation>
    <scope>NUCLEOTIDE SEQUENCE [LARGE SCALE GENOMIC DNA]</scope>
</reference>
<evidence type="ECO:0000313" key="2">
    <source>
        <dbReference type="EMBL" id="GBO14920.1"/>
    </source>
</evidence>
<organism evidence="3 4">
    <name type="scientific">Araneus ventricosus</name>
    <name type="common">Orbweaver spider</name>
    <name type="synonym">Epeira ventricosa</name>
    <dbReference type="NCBI Taxonomy" id="182803"/>
    <lineage>
        <taxon>Eukaryota</taxon>
        <taxon>Metazoa</taxon>
        <taxon>Ecdysozoa</taxon>
        <taxon>Arthropoda</taxon>
        <taxon>Chelicerata</taxon>
        <taxon>Arachnida</taxon>
        <taxon>Araneae</taxon>
        <taxon>Araneomorphae</taxon>
        <taxon>Entelegynae</taxon>
        <taxon>Araneoidea</taxon>
        <taxon>Araneidae</taxon>
        <taxon>Araneus</taxon>
    </lineage>
</organism>
<dbReference type="Proteomes" id="UP000499080">
    <property type="component" value="Unassembled WGS sequence"/>
</dbReference>
<keyword evidence="4" id="KW-1185">Reference proteome</keyword>
<accession>A0A4Y2UPY2</accession>
<feature type="region of interest" description="Disordered" evidence="1">
    <location>
        <begin position="133"/>
        <end position="161"/>
    </location>
</feature>
<name>A0A4Y2UPY2_ARAVE</name>
<dbReference type="EMBL" id="BGPR01039015">
    <property type="protein sequence ID" value="GBO14920.1"/>
    <property type="molecule type" value="Genomic_DNA"/>
</dbReference>
<feature type="region of interest" description="Disordered" evidence="1">
    <location>
        <begin position="189"/>
        <end position="213"/>
    </location>
</feature>
<dbReference type="OrthoDB" id="6437942at2759"/>
<evidence type="ECO:0000256" key="1">
    <source>
        <dbReference type="SAM" id="MobiDB-lite"/>
    </source>
</evidence>
<proteinExistence type="predicted"/>
<gene>
    <name evidence="2" type="ORF">AVEN_101329_1</name>
    <name evidence="3" type="ORF">AVEN_234764_1</name>
</gene>
<evidence type="ECO:0000313" key="3">
    <source>
        <dbReference type="EMBL" id="GBO14928.1"/>
    </source>
</evidence>
<feature type="compositionally biased region" description="Basic and acidic residues" evidence="1">
    <location>
        <begin position="200"/>
        <end position="213"/>
    </location>
</feature>
<comment type="caution">
    <text evidence="3">The sequence shown here is derived from an EMBL/GenBank/DDBJ whole genome shotgun (WGS) entry which is preliminary data.</text>
</comment>
<feature type="region of interest" description="Disordered" evidence="1">
    <location>
        <begin position="251"/>
        <end position="301"/>
    </location>
</feature>
<protein>
    <submittedName>
        <fullName evidence="3">Uncharacterized protein</fullName>
    </submittedName>
</protein>
<feature type="compositionally biased region" description="Low complexity" evidence="1">
    <location>
        <begin position="133"/>
        <end position="143"/>
    </location>
</feature>
<sequence>MHYHICCLDSETEKFLTWFQNRSILELVLKEYESLREPVLNILKCGNYIGIITSSQSFILFAVTVIKVSDSLQDRIYSKNLKNILQFLLFNDGNVCMKTRVELISDKKPAILGEASAESQNLVDGDQLEIEKSSNNNFKSSPSQRYDCVNESHPKTDLQGFPTKKIDKWREEQINEGREKTSNKISNSFVFGSPEISMNDSEKENPSSNKLEKSPFQFDITDKEAHQKIEFQGFQFSLEGSNKRFVEQKVKGKEKTSKNGSNVFVFGATESSTNDSVKENTSKNGSNVFVFGATESSTNDS</sequence>
<feature type="non-terminal residue" evidence="3">
    <location>
        <position position="301"/>
    </location>
</feature>
<dbReference type="AlphaFoldDB" id="A0A4Y2UPY2"/>
<dbReference type="EMBL" id="BGPR01039018">
    <property type="protein sequence ID" value="GBO14928.1"/>
    <property type="molecule type" value="Genomic_DNA"/>
</dbReference>